<keyword evidence="8" id="KW-1278">Translocase</keyword>
<evidence type="ECO:0000256" key="2">
    <source>
        <dbReference type="ARBA" id="ARBA00022448"/>
    </source>
</evidence>
<reference evidence="11 12" key="1">
    <citation type="journal article" date="2014" name="Int. J. Syst. Evol. Microbiol.">
        <title>Complete genome sequence of Corynebacterium casei LMG S-19264T (=DSM 44701T), isolated from a smear-ripened cheese.</title>
        <authorList>
            <consortium name="US DOE Joint Genome Institute (JGI-PGF)"/>
            <person name="Walter F."/>
            <person name="Albersmeier A."/>
            <person name="Kalinowski J."/>
            <person name="Ruckert C."/>
        </authorList>
    </citation>
    <scope>NUCLEOTIDE SEQUENCE [LARGE SCALE GENOMIC DNA]</scope>
    <source>
        <strain evidence="11 12">NBRC 111766</strain>
    </source>
</reference>
<sequence length="516" mass="56153">MESEPVGVGDVVVPAPQDIVLSAQRVSKSFNGVQVLFSVDFDLRRGEIHALMGENGAGKSTLVKVLSGFEQPTSGEILLDGKPVKLPPNGAAEALGIVVIHQEFNLAEHLTVTESLFLGREVARFGVLDRKYMRRETRRVLDMLGSHISESAQISSLSVADKQMVEIAKAISRDARIVFMDEPTAVLSRDETEALFKQVRKLRDQGTSFVFVSHKLDEVTELTDRVTVLRDGQWVKTAPTALLDGESIAQLMVGRELSSLYPQKSEPNVDETRVLSVVGLSTAHVRDAHFDLRKGEILGFSGMIGSGRTELMEAISGLCPRISGEVRIGDQVMPAGDIQATAAAGLAYMTKDRKAKGLLLGSDMQANLTLQSLDQHGRFGYLSPASEKKALARARRRFDIRVRDAGVVAGRMSGGNQQKLLLAKVMEITPKILIIDEPTRGIDVGTKQQIYHFIAALAREGCSVIVVSSEMPEVIGLCTRVVVMRAGRIVGVLEGDEINEQEIMRYSAGLKQKAVA</sequence>
<dbReference type="CDD" id="cd03215">
    <property type="entry name" value="ABC_Carb_Monos_II"/>
    <property type="match status" value="1"/>
</dbReference>
<keyword evidence="6" id="KW-0547">Nucleotide-binding</keyword>
<feature type="domain" description="ABC transporter" evidence="10">
    <location>
        <begin position="21"/>
        <end position="256"/>
    </location>
</feature>
<evidence type="ECO:0000313" key="12">
    <source>
        <dbReference type="Proteomes" id="UP001157355"/>
    </source>
</evidence>
<keyword evidence="5" id="KW-0677">Repeat</keyword>
<comment type="caution">
    <text evidence="11">The sequence shown here is derived from an EMBL/GenBank/DDBJ whole genome shotgun (WGS) entry which is preliminary data.</text>
</comment>
<dbReference type="InterPro" id="IPR003593">
    <property type="entry name" value="AAA+_ATPase"/>
</dbReference>
<organism evidence="11 12">
    <name type="scientific">Cypionkella aquatica</name>
    <dbReference type="NCBI Taxonomy" id="1756042"/>
    <lineage>
        <taxon>Bacteria</taxon>
        <taxon>Pseudomonadati</taxon>
        <taxon>Pseudomonadota</taxon>
        <taxon>Alphaproteobacteria</taxon>
        <taxon>Rhodobacterales</taxon>
        <taxon>Paracoccaceae</taxon>
        <taxon>Cypionkella</taxon>
    </lineage>
</organism>
<name>A0AA37U2Y0_9RHOB</name>
<dbReference type="PANTHER" id="PTHR43790:SF3">
    <property type="entry name" value="D-ALLOSE IMPORT ATP-BINDING PROTEIN ALSA-RELATED"/>
    <property type="match status" value="1"/>
</dbReference>
<accession>A0AA37U2Y0</accession>
<dbReference type="Pfam" id="PF00005">
    <property type="entry name" value="ABC_tran"/>
    <property type="match status" value="2"/>
</dbReference>
<dbReference type="InterPro" id="IPR027417">
    <property type="entry name" value="P-loop_NTPase"/>
</dbReference>
<dbReference type="GO" id="GO:0005524">
    <property type="term" value="F:ATP binding"/>
    <property type="evidence" value="ECO:0007669"/>
    <property type="project" value="UniProtKB-KW"/>
</dbReference>
<evidence type="ECO:0000256" key="5">
    <source>
        <dbReference type="ARBA" id="ARBA00022737"/>
    </source>
</evidence>
<dbReference type="PROSITE" id="PS50893">
    <property type="entry name" value="ABC_TRANSPORTER_2"/>
    <property type="match status" value="2"/>
</dbReference>
<protein>
    <submittedName>
        <fullName evidence="11">Sugar ABC transporter ATP-binding protein</fullName>
    </submittedName>
</protein>
<dbReference type="Gene3D" id="3.40.50.300">
    <property type="entry name" value="P-loop containing nucleotide triphosphate hydrolases"/>
    <property type="match status" value="2"/>
</dbReference>
<keyword evidence="9" id="KW-0472">Membrane</keyword>
<evidence type="ECO:0000256" key="1">
    <source>
        <dbReference type="ARBA" id="ARBA00004202"/>
    </source>
</evidence>
<comment type="subcellular location">
    <subcellularLocation>
        <location evidence="1">Cell membrane</location>
        <topology evidence="1">Peripheral membrane protein</topology>
    </subcellularLocation>
</comment>
<dbReference type="PROSITE" id="PS00211">
    <property type="entry name" value="ABC_TRANSPORTER_1"/>
    <property type="match status" value="1"/>
</dbReference>
<gene>
    <name evidence="11" type="ORF">GCM10010873_13530</name>
</gene>
<dbReference type="FunFam" id="3.40.50.300:FF:000127">
    <property type="entry name" value="Ribose import ATP-binding protein RbsA"/>
    <property type="match status" value="1"/>
</dbReference>
<evidence type="ECO:0000256" key="9">
    <source>
        <dbReference type="ARBA" id="ARBA00023136"/>
    </source>
</evidence>
<keyword evidence="4" id="KW-0762">Sugar transport</keyword>
<keyword evidence="2" id="KW-0813">Transport</keyword>
<dbReference type="InterPro" id="IPR003439">
    <property type="entry name" value="ABC_transporter-like_ATP-bd"/>
</dbReference>
<dbReference type="InterPro" id="IPR017871">
    <property type="entry name" value="ABC_transporter-like_CS"/>
</dbReference>
<evidence type="ECO:0000256" key="7">
    <source>
        <dbReference type="ARBA" id="ARBA00022840"/>
    </source>
</evidence>
<evidence type="ECO:0000256" key="8">
    <source>
        <dbReference type="ARBA" id="ARBA00022967"/>
    </source>
</evidence>
<dbReference type="PANTHER" id="PTHR43790">
    <property type="entry name" value="CARBOHYDRATE TRANSPORT ATP-BINDING PROTEIN MG119-RELATED"/>
    <property type="match status" value="1"/>
</dbReference>
<dbReference type="Proteomes" id="UP001157355">
    <property type="component" value="Unassembled WGS sequence"/>
</dbReference>
<dbReference type="RefSeq" id="WP_284324579.1">
    <property type="nucleotide sequence ID" value="NZ_BSPP01000004.1"/>
</dbReference>
<dbReference type="SMART" id="SM00382">
    <property type="entry name" value="AAA"/>
    <property type="match status" value="2"/>
</dbReference>
<feature type="domain" description="ABC transporter" evidence="10">
    <location>
        <begin position="269"/>
        <end position="511"/>
    </location>
</feature>
<proteinExistence type="predicted"/>
<dbReference type="AlphaFoldDB" id="A0AA37U2Y0"/>
<dbReference type="InterPro" id="IPR050107">
    <property type="entry name" value="ABC_carbohydrate_import_ATPase"/>
</dbReference>
<evidence type="ECO:0000256" key="6">
    <source>
        <dbReference type="ARBA" id="ARBA00022741"/>
    </source>
</evidence>
<dbReference type="CDD" id="cd03216">
    <property type="entry name" value="ABC_Carb_Monos_I"/>
    <property type="match status" value="1"/>
</dbReference>
<evidence type="ECO:0000256" key="3">
    <source>
        <dbReference type="ARBA" id="ARBA00022475"/>
    </source>
</evidence>
<evidence type="ECO:0000259" key="10">
    <source>
        <dbReference type="PROSITE" id="PS50893"/>
    </source>
</evidence>
<keyword evidence="12" id="KW-1185">Reference proteome</keyword>
<dbReference type="SUPFAM" id="SSF52540">
    <property type="entry name" value="P-loop containing nucleoside triphosphate hydrolases"/>
    <property type="match status" value="2"/>
</dbReference>
<keyword evidence="7 11" id="KW-0067">ATP-binding</keyword>
<evidence type="ECO:0000256" key="4">
    <source>
        <dbReference type="ARBA" id="ARBA00022597"/>
    </source>
</evidence>
<dbReference type="GO" id="GO:0005886">
    <property type="term" value="C:plasma membrane"/>
    <property type="evidence" value="ECO:0007669"/>
    <property type="project" value="UniProtKB-SubCell"/>
</dbReference>
<keyword evidence="3" id="KW-1003">Cell membrane</keyword>
<evidence type="ECO:0000313" key="11">
    <source>
        <dbReference type="EMBL" id="GLS86379.1"/>
    </source>
</evidence>
<dbReference type="GO" id="GO:0016887">
    <property type="term" value="F:ATP hydrolysis activity"/>
    <property type="evidence" value="ECO:0007669"/>
    <property type="project" value="InterPro"/>
</dbReference>
<dbReference type="EMBL" id="BSPP01000004">
    <property type="protein sequence ID" value="GLS86379.1"/>
    <property type="molecule type" value="Genomic_DNA"/>
</dbReference>